<dbReference type="Pfam" id="PF16209">
    <property type="entry name" value="PhoLip_ATPase_N"/>
    <property type="match status" value="1"/>
</dbReference>
<feature type="domain" description="Guanylate cyclase" evidence="10">
    <location>
        <begin position="2347"/>
        <end position="2564"/>
    </location>
</feature>
<feature type="region of interest" description="Disordered" evidence="8">
    <location>
        <begin position="1091"/>
        <end position="1111"/>
    </location>
</feature>
<dbReference type="SUPFAM" id="SSF55073">
    <property type="entry name" value="Nucleotide cyclase"/>
    <property type="match status" value="2"/>
</dbReference>
<dbReference type="InterPro" id="IPR001054">
    <property type="entry name" value="A/G_cyclase"/>
</dbReference>
<dbReference type="Gene3D" id="3.40.1110.10">
    <property type="entry name" value="Calcium-transporting ATPase, cytoplasmic domain N"/>
    <property type="match status" value="1"/>
</dbReference>
<dbReference type="SFLD" id="SFLDS00003">
    <property type="entry name" value="Haloacid_Dehalogenase"/>
    <property type="match status" value="1"/>
</dbReference>
<feature type="transmembrane region" description="Helical" evidence="9">
    <location>
        <begin position="1219"/>
        <end position="1240"/>
    </location>
</feature>
<dbReference type="CDD" id="cd07302">
    <property type="entry name" value="CHD"/>
    <property type="match status" value="2"/>
</dbReference>
<feature type="domain" description="Guanylate cyclase" evidence="10">
    <location>
        <begin position="1811"/>
        <end position="1940"/>
    </location>
</feature>
<dbReference type="SUPFAM" id="SSF81665">
    <property type="entry name" value="Calcium ATPase, transmembrane domain M"/>
    <property type="match status" value="1"/>
</dbReference>
<dbReference type="EMBL" id="BSXT01000222">
    <property type="protein sequence ID" value="GMF21222.1"/>
    <property type="molecule type" value="Genomic_DNA"/>
</dbReference>
<dbReference type="Pfam" id="PF00211">
    <property type="entry name" value="Guanylate_cyc"/>
    <property type="match status" value="3"/>
</dbReference>
<feature type="transmembrane region" description="Helical" evidence="9">
    <location>
        <begin position="1302"/>
        <end position="1323"/>
    </location>
</feature>
<dbReference type="FunFam" id="3.30.70.1230:FF:000045">
    <property type="entry name" value="Phospholipid-transporting ATPase"/>
    <property type="match status" value="1"/>
</dbReference>
<dbReference type="PROSITE" id="PS50125">
    <property type="entry name" value="GUANYLATE_CYCLASE_2"/>
    <property type="match status" value="2"/>
</dbReference>
<feature type="compositionally biased region" description="Polar residues" evidence="8">
    <location>
        <begin position="690"/>
        <end position="704"/>
    </location>
</feature>
<dbReference type="GO" id="GO:0016887">
    <property type="term" value="F:ATP hydrolysis activity"/>
    <property type="evidence" value="ECO:0007669"/>
    <property type="project" value="InterPro"/>
</dbReference>
<comment type="caution">
    <text evidence="11">The sequence shown here is derived from an EMBL/GenBank/DDBJ whole genome shotgun (WGS) entry which is preliminary data.</text>
</comment>
<feature type="compositionally biased region" description="Basic and acidic residues" evidence="8">
    <location>
        <begin position="674"/>
        <end position="689"/>
    </location>
</feature>
<dbReference type="GO" id="GO:0005524">
    <property type="term" value="F:ATP binding"/>
    <property type="evidence" value="ECO:0007669"/>
    <property type="project" value="InterPro"/>
</dbReference>
<protein>
    <submittedName>
        <fullName evidence="11">Unnamed protein product</fullName>
    </submittedName>
</protein>
<dbReference type="Gene3D" id="3.40.50.1000">
    <property type="entry name" value="HAD superfamily/HAD-like"/>
    <property type="match status" value="2"/>
</dbReference>
<dbReference type="InterPro" id="IPR018303">
    <property type="entry name" value="ATPase_P-typ_P_site"/>
</dbReference>
<evidence type="ECO:0000256" key="8">
    <source>
        <dbReference type="SAM" id="MobiDB-lite"/>
    </source>
</evidence>
<dbReference type="SFLD" id="SFLDG00002">
    <property type="entry name" value="C1.7:_P-type_atpase_like"/>
    <property type="match status" value="1"/>
</dbReference>
<dbReference type="Gene3D" id="3.30.70.1230">
    <property type="entry name" value="Nucleotide cyclase"/>
    <property type="match status" value="2"/>
</dbReference>
<feature type="transmembrane region" description="Helical" evidence="9">
    <location>
        <begin position="1664"/>
        <end position="1682"/>
    </location>
</feature>
<keyword evidence="4" id="KW-0460">Magnesium</keyword>
<keyword evidence="5" id="KW-1278">Translocase</keyword>
<dbReference type="GO" id="GO:0140326">
    <property type="term" value="F:ATPase-coupled intramembrane lipid transporter activity"/>
    <property type="evidence" value="ECO:0007669"/>
    <property type="project" value="TreeGrafter"/>
</dbReference>
<evidence type="ECO:0000256" key="3">
    <source>
        <dbReference type="ARBA" id="ARBA00022723"/>
    </source>
</evidence>
<sequence length="2655" mass="296045">MASSLHPQAFRSGINSFPSPISDVTLVSQKVDATSSADAVTSISSKKSQGRLNLFNKIFRRNRVGDHPREGCNVEDNSQELGKSRLLFVNDVRRTAEYAAYMQKHHHGDPYWTNTVRSSKYSTLNFLPKSLFEQFRRVANFYFLIISLLQLCTDLSPTNEYSTIGPLMLVLTATMIKEGLEDRVRHQQDWIVNHGKVVILTGEVETGGKNQKDPPEEFSRSLHLGDFQPIFWKNLRVGHVVKIHDQEQIPADIVVLFSSQESGEAMCETSSLDGESNLKVRHSVKWNQIVPHAPKDFADSIHSEILCEAPNKRLYSFDGVMRISRSKSLGDGKVSTPSSHSRKLEEQGCQVLTSDIEEIPITIENVLLRGMKLCNTKWVVGVVVGGGNDTKLVQNMKAIPSKFSRLDRIANRCIFLIFSVLFGVCCFSSVQASLFAIKVHNKPGYAAAFPYIGEFHPAYFIEAWVTYLILYNNMVPISLYISLEVVKWYQARRIENDPKMYCAVTGRGVTARTSNVNEDLGQIKYIFSDKTGTLTKNQMLFKVCSIGGIIFDGSSMHLRRSAQAGSDDLSGGSDMMIKLGSAVRGGSASRDNSADGRRKSKHVSVTEKDVRSYTQMIKFVENPSRFSSKEVHAVELARPFFRCLLLCHSASVSVEENPAPTDQSGDIRSVTGRTKSESADGSMRAESRRQSGINSFPSNHTTGEASDAFPSLKGDRIFFGSSPDEVALLNAALEFDCVYERREGDIIHIRLFGKPESYQLLALNEFDSTRKCMSVVVKKLNRERNENGQDSKLPRVRDSLGDLEKSLETDLDVLSSDSESEDQDVLIFSKGADTVMFANACKDQDISKLALHVHYFAAMALRTLLLGYRTLSMTEYLAWKSEFDAARKALSNREQQCVEVAKKVEKSTKLLGATGVEDLLQDGVRDCISQLSLGGINIWMLTGDKDETAISVAHMCGLIGPKSKMIIIKGKTKQDCLDEIAKARRKLKREGVWVPGVASQDISLVINGEALELLLADALTSSASKAQISYVSSNQVAPHSSNTSHSDPAVHQAASFDMLRIERDAHGGRLSGSMSSKSLGSLPFQAAQMVQNSRHRSSSRPGARTSITDSNGGGQLAHELFLELASQCRTVVACRLSPMQKAQVVNLMKSAPGTPITLAVGDGGNDVSMIQEAHVGIGIYGHEGMQAVRAADFAIVTFRDLSRLLLVHGRWNHRRVARVILFSFYKNMALIMTLFLFSFFNGYSGQTLYESYLMVGWNVLYTLLPIFVLGITDEDIRDTAVMRFPFVYRSSLRKSELSIRDLSFWVANALFHSVLVFLFVKNAMGMVSSRYSHANGLFPDGTAVYGALIIAVTLKASLHMQCLHRWTRAHYISLFGGFVVYILFVAAYSQAYRMFPTFDVFRDFSGLAQILFSEMLFWVLLFFTSVTCICFDLTIMYLRKMYLPTSNDIILEIDSGLGELPAIPVRNADGSIDNVRAAKLIYSSSGRSDEGSYTAVVAGAATGGSARSEKGELTPSLLEGEWSQQFRDFDLPTEHDELSKQLVSIQRELAQEIGHPDPLTQEDDSHSSRALRVQPPVHPLTLEFMGEEHQRLEEEYEYTFAFRERSRVILCLKVMAFMIPLYAVYEVLWERETSYIWIRAGYFMCDLLFMRFARTKFFVQNYQISILLPYSLVGMALTLTISDTGKFAAALYPVGLFVVIRVKFLYALMLSIYNFAFYMLADRLNSLNYEDGVDLSDLMLFALYLVFVIAFGSYACYSLQITMRRDFLQSRSLLIEQKRSTQILKNMLPEHVVQRMQKGDTLISEDEQDVTILFCDIADFASFVNRFSPTEVVSLLDRVYSLFDQICQKHGVRKMETVGKTYMACAGLQGKDQGREAALRAVSMALDMLSSLEKCRASNGNGIKLRIGVHSGRVVSGLVGMKKQQFSLFGDTVNTASRMQSTGITGRCQISQVTYKKLAGHFTFEERQIDVKGKGSMTTYLVGEPLTEVAQMGCLGQLEFSTKRDSVIISQAVINVRRPFEQDFLVATRNRLLHSAKQRWKKYDPIRMLLGTPPDLASFGGTDASESVEQHMLTEIRLLNMCFRDEEMESKYLENTLSDRVEGARTTLLALAVYALFTCMRDQLVEIFSVLSSSAPQKEISGTMYVILLFIRSPFAIVAILVARRVRDEFVFYTELKLRNVLLGFYLVGLFVFTLAEALLWGLNYKADIDTSPRYVNLCLDTVLVMFVVSNGRSILYRHVVVFNILALVMVSITTLVSLQTYHQDAAKFNSKFKTSYPIVLTYFSVVANIIASQSVEFFTRRQIWLKTRTQLETMNADRLLYQMLPAAVVMRLKEGVMVCDQHQQVGILFSDIKGFTSIASQAATAQVVNILASLFCAFDKLTEKHGVFKMQTIGDAYVIVSGLPYVDMSLGPGLVTSSASIADMSNADASMSAAPVASTSGALASTLARISSNRVLPLERKSEIVGGDGNPRGSGSKLRSHLLRRSTLKHKHQMHLRNHIHDLLAMARDMHKEVRKVQDPNTGERLQMRIGIHVGNIIGGVIGTTTLRYDMWGPDALTANELESNGVPEKILVSPIVQEVVKDMIDIRCTFHRKINFTNVPMMDTYLVEFIEPDGSVGKNSGGRKNSGKLNEPIRPAPGYVGSDDNATAVPEPT</sequence>
<dbReference type="InterPro" id="IPR001757">
    <property type="entry name" value="P_typ_ATPase"/>
</dbReference>
<keyword evidence="6 9" id="KW-1133">Transmembrane helix</keyword>
<evidence type="ECO:0000256" key="4">
    <source>
        <dbReference type="ARBA" id="ARBA00022842"/>
    </source>
</evidence>
<dbReference type="InterPro" id="IPR023214">
    <property type="entry name" value="HAD_sf"/>
</dbReference>
<gene>
    <name evidence="11" type="ORF">Pfra01_000275300</name>
</gene>
<dbReference type="SUPFAM" id="SSF56784">
    <property type="entry name" value="HAD-like"/>
    <property type="match status" value="1"/>
</dbReference>
<dbReference type="InterPro" id="IPR044492">
    <property type="entry name" value="P_typ_ATPase_HD_dom"/>
</dbReference>
<evidence type="ECO:0000256" key="2">
    <source>
        <dbReference type="ARBA" id="ARBA00022692"/>
    </source>
</evidence>
<keyword evidence="7 9" id="KW-0472">Membrane</keyword>
<reference evidence="11" key="1">
    <citation type="submission" date="2023-04" db="EMBL/GenBank/DDBJ databases">
        <title>Phytophthora fragariaefolia NBRC 109709.</title>
        <authorList>
            <person name="Ichikawa N."/>
            <person name="Sato H."/>
            <person name="Tonouchi N."/>
        </authorList>
    </citation>
    <scope>NUCLEOTIDE SEQUENCE</scope>
    <source>
        <strain evidence="11">NBRC 109709</strain>
    </source>
</reference>
<dbReference type="GO" id="GO:0009190">
    <property type="term" value="P:cyclic nucleotide biosynthetic process"/>
    <property type="evidence" value="ECO:0007669"/>
    <property type="project" value="InterPro"/>
</dbReference>
<dbReference type="InterPro" id="IPR023298">
    <property type="entry name" value="ATPase_P-typ_TM_dom_sf"/>
</dbReference>
<dbReference type="InterPro" id="IPR023299">
    <property type="entry name" value="ATPase_P-typ_cyto_dom_N"/>
</dbReference>
<feature type="transmembrane region" description="Helical" evidence="9">
    <location>
        <begin position="1415"/>
        <end position="1438"/>
    </location>
</feature>
<dbReference type="SUPFAM" id="SSF81653">
    <property type="entry name" value="Calcium ATPase, transduction domain A"/>
    <property type="match status" value="1"/>
</dbReference>
<dbReference type="PRINTS" id="PR00119">
    <property type="entry name" value="CATATPASE"/>
</dbReference>
<evidence type="ECO:0000313" key="11">
    <source>
        <dbReference type="EMBL" id="GMF21222.1"/>
    </source>
</evidence>
<feature type="compositionally biased region" description="Polar residues" evidence="8">
    <location>
        <begin position="654"/>
        <end position="666"/>
    </location>
</feature>
<dbReference type="SUPFAM" id="SSF81660">
    <property type="entry name" value="Metal cation-transporting ATPase, ATP-binding domain N"/>
    <property type="match status" value="1"/>
</dbReference>
<feature type="transmembrane region" description="Helical" evidence="9">
    <location>
        <begin position="1252"/>
        <end position="1272"/>
    </location>
</feature>
<organism evidence="11 12">
    <name type="scientific">Phytophthora fragariaefolia</name>
    <dbReference type="NCBI Taxonomy" id="1490495"/>
    <lineage>
        <taxon>Eukaryota</taxon>
        <taxon>Sar</taxon>
        <taxon>Stramenopiles</taxon>
        <taxon>Oomycota</taxon>
        <taxon>Peronosporomycetes</taxon>
        <taxon>Peronosporales</taxon>
        <taxon>Peronosporaceae</taxon>
        <taxon>Phytophthora</taxon>
    </lineage>
</organism>
<evidence type="ECO:0000313" key="12">
    <source>
        <dbReference type="Proteomes" id="UP001165121"/>
    </source>
</evidence>
<dbReference type="InterPro" id="IPR008250">
    <property type="entry name" value="ATPase_P-typ_transduc_dom_A_sf"/>
</dbReference>
<feature type="transmembrane region" description="Helical" evidence="9">
    <location>
        <begin position="1372"/>
        <end position="1395"/>
    </location>
</feature>
<evidence type="ECO:0000259" key="10">
    <source>
        <dbReference type="PROSITE" id="PS50125"/>
    </source>
</evidence>
<dbReference type="OrthoDB" id="354346at2759"/>
<dbReference type="SFLD" id="SFLDF00027">
    <property type="entry name" value="p-type_atpase"/>
    <property type="match status" value="1"/>
</dbReference>
<dbReference type="Proteomes" id="UP001165121">
    <property type="component" value="Unassembled WGS sequence"/>
</dbReference>
<dbReference type="GO" id="GO:0045332">
    <property type="term" value="P:phospholipid translocation"/>
    <property type="evidence" value="ECO:0007669"/>
    <property type="project" value="TreeGrafter"/>
</dbReference>
<dbReference type="PANTHER" id="PTHR24092:SF150">
    <property type="entry name" value="PHOSPHOLIPID-TRANSPORTING ATPASE"/>
    <property type="match status" value="1"/>
</dbReference>
<dbReference type="NCBIfam" id="TIGR01494">
    <property type="entry name" value="ATPase_P-type"/>
    <property type="match status" value="1"/>
</dbReference>
<feature type="region of interest" description="Disordered" evidence="8">
    <location>
        <begin position="654"/>
        <end position="707"/>
    </location>
</feature>
<keyword evidence="3" id="KW-0479">Metal-binding</keyword>
<dbReference type="InterPro" id="IPR032630">
    <property type="entry name" value="P_typ_ATPase_c"/>
</dbReference>
<feature type="transmembrane region" description="Helical" evidence="9">
    <location>
        <begin position="1608"/>
        <end position="1628"/>
    </location>
</feature>
<feature type="transmembrane region" description="Helical" evidence="9">
    <location>
        <begin position="2279"/>
        <end position="2299"/>
    </location>
</feature>
<proteinExistence type="predicted"/>
<dbReference type="InterPro" id="IPR036412">
    <property type="entry name" value="HAD-like_sf"/>
</dbReference>
<feature type="transmembrane region" description="Helical" evidence="9">
    <location>
        <begin position="1738"/>
        <end position="1755"/>
    </location>
</feature>
<dbReference type="Pfam" id="PF16212">
    <property type="entry name" value="PhoLip_ATPase_C"/>
    <property type="match status" value="1"/>
</dbReference>
<feature type="transmembrane region" description="Helical" evidence="9">
    <location>
        <begin position="2142"/>
        <end position="2163"/>
    </location>
</feature>
<evidence type="ECO:0000256" key="1">
    <source>
        <dbReference type="ARBA" id="ARBA00004141"/>
    </source>
</evidence>
<keyword evidence="2 9" id="KW-0812">Transmembrane</keyword>
<feature type="region of interest" description="Disordered" evidence="8">
    <location>
        <begin position="582"/>
        <end position="607"/>
    </location>
</feature>
<dbReference type="GO" id="GO:0035556">
    <property type="term" value="P:intracellular signal transduction"/>
    <property type="evidence" value="ECO:0007669"/>
    <property type="project" value="InterPro"/>
</dbReference>
<name>A0A9W6WYB7_9STRA</name>
<dbReference type="InterPro" id="IPR032631">
    <property type="entry name" value="P-type_ATPase_N"/>
</dbReference>
<dbReference type="PROSITE" id="PS00154">
    <property type="entry name" value="ATPASE_E1_E2"/>
    <property type="match status" value="1"/>
</dbReference>
<dbReference type="GO" id="GO:0005886">
    <property type="term" value="C:plasma membrane"/>
    <property type="evidence" value="ECO:0007669"/>
    <property type="project" value="TreeGrafter"/>
</dbReference>
<dbReference type="GO" id="GO:0046872">
    <property type="term" value="F:metal ion binding"/>
    <property type="evidence" value="ECO:0007669"/>
    <property type="project" value="UniProtKB-KW"/>
</dbReference>
<dbReference type="InterPro" id="IPR029787">
    <property type="entry name" value="Nucleotide_cyclase"/>
</dbReference>
<evidence type="ECO:0000256" key="9">
    <source>
        <dbReference type="SAM" id="Phobius"/>
    </source>
</evidence>
<feature type="transmembrane region" description="Helical" evidence="9">
    <location>
        <begin position="1343"/>
        <end position="1360"/>
    </location>
</feature>
<feature type="transmembrane region" description="Helical" evidence="9">
    <location>
        <begin position="2183"/>
        <end position="2203"/>
    </location>
</feature>
<feature type="transmembrane region" description="Helical" evidence="9">
    <location>
        <begin position="2215"/>
        <end position="2233"/>
    </location>
</feature>
<comment type="subcellular location">
    <subcellularLocation>
        <location evidence="1">Membrane</location>
        <topology evidence="1">Multi-pass membrane protein</topology>
    </subcellularLocation>
</comment>
<feature type="transmembrane region" description="Helical" evidence="9">
    <location>
        <begin position="413"/>
        <end position="437"/>
    </location>
</feature>
<feature type="transmembrane region" description="Helical" evidence="9">
    <location>
        <begin position="1694"/>
        <end position="1717"/>
    </location>
</feature>
<feature type="transmembrane region" description="Helical" evidence="9">
    <location>
        <begin position="1634"/>
        <end position="1652"/>
    </location>
</feature>
<dbReference type="SMART" id="SM00044">
    <property type="entry name" value="CYCc"/>
    <property type="match status" value="2"/>
</dbReference>
<keyword evidence="12" id="KW-1185">Reference proteome</keyword>
<feature type="transmembrane region" description="Helical" evidence="9">
    <location>
        <begin position="2240"/>
        <end position="2259"/>
    </location>
</feature>
<evidence type="ECO:0000256" key="5">
    <source>
        <dbReference type="ARBA" id="ARBA00022967"/>
    </source>
</evidence>
<dbReference type="Gene3D" id="2.70.150.10">
    <property type="entry name" value="Calcium-transporting ATPase, cytoplasmic transduction domain A"/>
    <property type="match status" value="1"/>
</dbReference>
<dbReference type="PANTHER" id="PTHR24092">
    <property type="entry name" value="PROBABLE PHOSPHOLIPID-TRANSPORTING ATPASE"/>
    <property type="match status" value="1"/>
</dbReference>
<accession>A0A9W6WYB7</accession>
<evidence type="ECO:0000256" key="7">
    <source>
        <dbReference type="ARBA" id="ARBA00023136"/>
    </source>
</evidence>
<evidence type="ECO:0000256" key="6">
    <source>
        <dbReference type="ARBA" id="ARBA00022989"/>
    </source>
</evidence>
<feature type="transmembrane region" description="Helical" evidence="9">
    <location>
        <begin position="457"/>
        <end position="483"/>
    </location>
</feature>
<feature type="region of interest" description="Disordered" evidence="8">
    <location>
        <begin position="2617"/>
        <end position="2655"/>
    </location>
</feature>